<evidence type="ECO:0000313" key="3">
    <source>
        <dbReference type="EMBL" id="GCE25682.1"/>
    </source>
</evidence>
<proteinExistence type="predicted"/>
<dbReference type="SUPFAM" id="SSF51261">
    <property type="entry name" value="Duplicated hybrid motif"/>
    <property type="match status" value="1"/>
</dbReference>
<protein>
    <submittedName>
        <fullName evidence="3">Uncharacterized protein</fullName>
    </submittedName>
</protein>
<dbReference type="RefSeq" id="WP_126626234.1">
    <property type="nucleotide sequence ID" value="NZ_BIFT01000001.1"/>
</dbReference>
<dbReference type="Pfam" id="PF01551">
    <property type="entry name" value="Peptidase_M23"/>
    <property type="match status" value="1"/>
</dbReference>
<dbReference type="InterPro" id="IPR011055">
    <property type="entry name" value="Dup_hybrid_motif"/>
</dbReference>
<reference evidence="4" key="1">
    <citation type="submission" date="2018-12" db="EMBL/GenBank/DDBJ databases">
        <title>Tengunoibacter tsumagoiensis gen. nov., sp. nov., Dictyobacter kobayashii sp. nov., D. alpinus sp. nov., and D. joshuensis sp. nov. and description of Dictyobacteraceae fam. nov. within the order Ktedonobacterales isolated from Tengu-no-mugimeshi.</title>
        <authorList>
            <person name="Wang C.M."/>
            <person name="Zheng Y."/>
            <person name="Sakai Y."/>
            <person name="Toyoda A."/>
            <person name="Minakuchi Y."/>
            <person name="Abe K."/>
            <person name="Yokota A."/>
            <person name="Yabe S."/>
        </authorList>
    </citation>
    <scope>NUCLEOTIDE SEQUENCE [LARGE SCALE GENOMIC DNA]</scope>
    <source>
        <strain evidence="4">Uno16</strain>
    </source>
</reference>
<dbReference type="EMBL" id="BIFT01000001">
    <property type="protein sequence ID" value="GCE25682.1"/>
    <property type="molecule type" value="Genomic_DNA"/>
</dbReference>
<feature type="domain" description="Golvesin/Xly CBD-like" evidence="2">
    <location>
        <begin position="256"/>
        <end position="404"/>
    </location>
</feature>
<comment type="caution">
    <text evidence="3">The sequence shown here is derived from an EMBL/GenBank/DDBJ whole genome shotgun (WGS) entry which is preliminary data.</text>
</comment>
<feature type="domain" description="M23ase beta-sheet core" evidence="1">
    <location>
        <begin position="112"/>
        <end position="212"/>
    </location>
</feature>
<keyword evidence="4" id="KW-1185">Reference proteome</keyword>
<dbReference type="Gene3D" id="2.70.70.10">
    <property type="entry name" value="Glucose Permease (Domain IIA)"/>
    <property type="match status" value="1"/>
</dbReference>
<dbReference type="Proteomes" id="UP000287171">
    <property type="component" value="Unassembled WGS sequence"/>
</dbReference>
<dbReference type="AlphaFoldDB" id="A0A402B2V1"/>
<dbReference type="GO" id="GO:0004222">
    <property type="term" value="F:metalloendopeptidase activity"/>
    <property type="evidence" value="ECO:0007669"/>
    <property type="project" value="TreeGrafter"/>
</dbReference>
<gene>
    <name evidence="3" type="ORF">KDA_11660</name>
</gene>
<dbReference type="CDD" id="cd12797">
    <property type="entry name" value="M23_peptidase"/>
    <property type="match status" value="1"/>
</dbReference>
<sequence>MKFVWFRRQFRLWFLLLLLAGFSVLISWEGNVDWLAPTGTVSAAPSIVQQRQASSFMHRPYYGNRTIMQRTVSFFDHDKPWYDNDGWFVRFDGVSGGASVNDCVARLSCYDGHNGYDLDMAFEPVLSVASGQVIRAGWYNSVNHNSSFGLWVAIDHGNGLVSAYGHLSAVLVADGDRIGPQWQIGTSGTTGASTGPHLHMSIYYLPNWHATDPFGWSGRNRDPNIVRDRYLWVDRPSTHTVVPYLGGGRIYPGAIVIDDGSAGWHSTGYWRSDYFRTNIHGDLHWATTGGARATAVWRPNIPADGYYEVGVYVNDTHATSSWVPYTVYSANPSNPAFQIAHTVRVDESHIGIFGGPFGTVNTGTRWVSIGTYYFRRGTAGCVMLSNATGESGTEIAADALEFVRASGGYTVSGNGAYIGGDLNAQP</sequence>
<evidence type="ECO:0000313" key="4">
    <source>
        <dbReference type="Proteomes" id="UP000287171"/>
    </source>
</evidence>
<dbReference type="OrthoDB" id="9795421at2"/>
<evidence type="ECO:0000259" key="2">
    <source>
        <dbReference type="Pfam" id="PF25275"/>
    </source>
</evidence>
<evidence type="ECO:0000259" key="1">
    <source>
        <dbReference type="Pfam" id="PF01551"/>
    </source>
</evidence>
<dbReference type="Pfam" id="PF25275">
    <property type="entry name" value="Golvesin_C"/>
    <property type="match status" value="1"/>
</dbReference>
<name>A0A402B2V1_9CHLR</name>
<dbReference type="InterPro" id="IPR033803">
    <property type="entry name" value="CBD-like_Golvesin-Xly"/>
</dbReference>
<dbReference type="PANTHER" id="PTHR21666">
    <property type="entry name" value="PEPTIDASE-RELATED"/>
    <property type="match status" value="1"/>
</dbReference>
<dbReference type="InterPro" id="IPR050570">
    <property type="entry name" value="Cell_wall_metabolism_enzyme"/>
</dbReference>
<accession>A0A402B2V1</accession>
<organism evidence="3 4">
    <name type="scientific">Dictyobacter alpinus</name>
    <dbReference type="NCBI Taxonomy" id="2014873"/>
    <lineage>
        <taxon>Bacteria</taxon>
        <taxon>Bacillati</taxon>
        <taxon>Chloroflexota</taxon>
        <taxon>Ktedonobacteria</taxon>
        <taxon>Ktedonobacterales</taxon>
        <taxon>Dictyobacteraceae</taxon>
        <taxon>Dictyobacter</taxon>
    </lineage>
</organism>
<dbReference type="PANTHER" id="PTHR21666:SF270">
    <property type="entry name" value="MUREIN HYDROLASE ACTIVATOR ENVC"/>
    <property type="match status" value="1"/>
</dbReference>
<dbReference type="InterPro" id="IPR016047">
    <property type="entry name" value="M23ase_b-sheet_dom"/>
</dbReference>